<evidence type="ECO:0000313" key="1">
    <source>
        <dbReference type="EMBL" id="ACN93072.1"/>
    </source>
</evidence>
<evidence type="ECO:0000313" key="2">
    <source>
        <dbReference type="Proteomes" id="UP000006208"/>
    </source>
</evidence>
<dbReference type="Proteomes" id="UP000006208">
    <property type="component" value="Plasmid 118a_lp28-3"/>
</dbReference>
<geneLocation type="plasmid" evidence="1 2">
    <name>118a_lp28-3</name>
</geneLocation>
<accession>A0A7U3YBP4</accession>
<dbReference type="Pfam" id="PF02890">
    <property type="entry name" value="DUF226"/>
    <property type="match status" value="1"/>
</dbReference>
<reference evidence="1 2" key="1">
    <citation type="journal article" date="2011" name="J. Bacteriol.">
        <title>Whole-genome sequences of thirteen isolates of Borrelia burgdorferi.</title>
        <authorList>
            <person name="Schutzer S.E."/>
            <person name="Fraser-Liggett C.M."/>
            <person name="Casjens S.R."/>
            <person name="Qiu W.G."/>
            <person name="Dunn J.J."/>
            <person name="Mongodin E.F."/>
            <person name="Luft B.J."/>
        </authorList>
    </citation>
    <scope>NUCLEOTIDE SEQUENCE [LARGE SCALE GENOMIC DNA]</scope>
    <source>
        <strain evidence="1 2">118a</strain>
        <plasmid evidence="1 2">118a_lp28-3</plasmid>
    </source>
</reference>
<protein>
    <submittedName>
        <fullName evidence="1">Uncharacterized protein</fullName>
    </submittedName>
</protein>
<dbReference type="InterPro" id="IPR004180">
    <property type="entry name" value="DUF226_BOR_spp"/>
</dbReference>
<organism evidence="1 2">
    <name type="scientific">Borreliella burgdorferi 118a</name>
    <dbReference type="NCBI Taxonomy" id="476210"/>
    <lineage>
        <taxon>Bacteria</taxon>
        <taxon>Pseudomonadati</taxon>
        <taxon>Spirochaetota</taxon>
        <taxon>Spirochaetia</taxon>
        <taxon>Spirochaetales</taxon>
        <taxon>Borreliaceae</taxon>
        <taxon>Borreliella</taxon>
    </lineage>
</organism>
<dbReference type="EMBL" id="CP001540">
    <property type="protein sequence ID" value="ACN93072.1"/>
    <property type="molecule type" value="Genomic_DNA"/>
</dbReference>
<gene>
    <name evidence="1" type="ORF">BBU118A_H05</name>
</gene>
<dbReference type="AlphaFoldDB" id="A0A7U3YBP4"/>
<name>A0A7U3YBP4_BORBG</name>
<proteinExistence type="predicted"/>
<keyword evidence="1" id="KW-0614">Plasmid</keyword>
<sequence length="40" mass="5014">MYKIHYIEFRFKKGSVFCYIKAIHVLIKKEKFKKNMLKVY</sequence>